<accession>A0A218VFJ5</accession>
<evidence type="ECO:0000313" key="3">
    <source>
        <dbReference type="Proteomes" id="UP000197619"/>
    </source>
</evidence>
<protein>
    <submittedName>
        <fullName evidence="2">Uncharacterized protein</fullName>
    </submittedName>
</protein>
<comment type="caution">
    <text evidence="2">The sequence shown here is derived from an EMBL/GenBank/DDBJ whole genome shotgun (WGS) entry which is preliminary data.</text>
</comment>
<gene>
    <name evidence="2" type="ORF">RLOC_00002279</name>
</gene>
<organism evidence="2 3">
    <name type="scientific">Lonchura striata</name>
    <name type="common">white-rumped munia</name>
    <dbReference type="NCBI Taxonomy" id="40157"/>
    <lineage>
        <taxon>Eukaryota</taxon>
        <taxon>Metazoa</taxon>
        <taxon>Chordata</taxon>
        <taxon>Craniata</taxon>
        <taxon>Vertebrata</taxon>
        <taxon>Euteleostomi</taxon>
        <taxon>Archelosauria</taxon>
        <taxon>Archosauria</taxon>
        <taxon>Dinosauria</taxon>
        <taxon>Saurischia</taxon>
        <taxon>Theropoda</taxon>
        <taxon>Coelurosauria</taxon>
        <taxon>Aves</taxon>
        <taxon>Neognathae</taxon>
        <taxon>Neoaves</taxon>
        <taxon>Telluraves</taxon>
        <taxon>Australaves</taxon>
        <taxon>Passeriformes</taxon>
        <taxon>Passeroidea</taxon>
        <taxon>Estrildidae</taxon>
        <taxon>Estrildinae</taxon>
        <taxon>Lonchura</taxon>
    </lineage>
</organism>
<evidence type="ECO:0000256" key="1">
    <source>
        <dbReference type="SAM" id="MobiDB-lite"/>
    </source>
</evidence>
<sequence>MFKVKCLYSPLQSPWQPHRGLQGPGGLPSVRQGPSGQAGGRREVTVSAWSPVPSPFRLLVPLAGLGGMPSPASSLSINSSSMGDRPATAPCPCPVVDVPARAGPGPQVPEQGSCKLPQAPSVLPTNLPRFRAEAQPARAVPSQVPADAQQQLACCLRELPSTSPPAGWAPGWPGRLGGAVGRAEGARPLSVTQPRGPAEWSPRPGTDLQGGCSPRPVHAWPGAKPVMAARRAIQALNLAVHDCMVCGVPVKPTDNATPAFSLSSYSNPCCKCAT</sequence>
<proteinExistence type="predicted"/>
<feature type="region of interest" description="Disordered" evidence="1">
    <location>
        <begin position="187"/>
        <end position="212"/>
    </location>
</feature>
<dbReference type="EMBL" id="MUZQ01000002">
    <property type="protein sequence ID" value="OWK64470.1"/>
    <property type="molecule type" value="Genomic_DNA"/>
</dbReference>
<feature type="region of interest" description="Disordered" evidence="1">
    <location>
        <begin position="15"/>
        <end position="44"/>
    </location>
</feature>
<reference evidence="2 3" key="1">
    <citation type="submission" date="2017-05" db="EMBL/GenBank/DDBJ databases">
        <title>Genome of assembly of the Bengalese finch, Lonchura striata domestica.</title>
        <authorList>
            <person name="Colquitt B.M."/>
            <person name="Brainard M.S."/>
        </authorList>
    </citation>
    <scope>NUCLEOTIDE SEQUENCE [LARGE SCALE GENOMIC DNA]</scope>
    <source>
        <strain evidence="2">White83orange57</strain>
    </source>
</reference>
<dbReference type="Proteomes" id="UP000197619">
    <property type="component" value="Unassembled WGS sequence"/>
</dbReference>
<keyword evidence="3" id="KW-1185">Reference proteome</keyword>
<evidence type="ECO:0000313" key="2">
    <source>
        <dbReference type="EMBL" id="OWK64470.1"/>
    </source>
</evidence>
<name>A0A218VFJ5_9PASE</name>
<dbReference type="AlphaFoldDB" id="A0A218VFJ5"/>